<dbReference type="InterPro" id="IPR028081">
    <property type="entry name" value="Leu-bd"/>
</dbReference>
<dbReference type="Gene3D" id="3.40.50.2300">
    <property type="match status" value="2"/>
</dbReference>
<dbReference type="SUPFAM" id="SSF53822">
    <property type="entry name" value="Periplasmic binding protein-like I"/>
    <property type="match status" value="1"/>
</dbReference>
<evidence type="ECO:0000256" key="2">
    <source>
        <dbReference type="ARBA" id="ARBA00022448"/>
    </source>
</evidence>
<feature type="domain" description="Leucine-binding protein" evidence="6">
    <location>
        <begin position="29"/>
        <end position="372"/>
    </location>
</feature>
<evidence type="ECO:0000313" key="8">
    <source>
        <dbReference type="Proteomes" id="UP001556692"/>
    </source>
</evidence>
<accession>A0ABV3SM37</accession>
<dbReference type="PANTHER" id="PTHR30483">
    <property type="entry name" value="LEUCINE-SPECIFIC-BINDING PROTEIN"/>
    <property type="match status" value="1"/>
</dbReference>
<evidence type="ECO:0000313" key="7">
    <source>
        <dbReference type="EMBL" id="MEX0407834.1"/>
    </source>
</evidence>
<dbReference type="InterPro" id="IPR051010">
    <property type="entry name" value="BCAA_transport"/>
</dbReference>
<protein>
    <submittedName>
        <fullName evidence="7">ABC transporter substrate-binding protein</fullName>
    </submittedName>
</protein>
<dbReference type="RefSeq" id="WP_367955698.1">
    <property type="nucleotide sequence ID" value="NZ_JBDPGJ010000004.1"/>
</dbReference>
<evidence type="ECO:0000256" key="3">
    <source>
        <dbReference type="ARBA" id="ARBA00022729"/>
    </source>
</evidence>
<reference evidence="7 8" key="1">
    <citation type="submission" date="2024-05" db="EMBL/GenBank/DDBJ databases">
        <authorList>
            <person name="Jiang F."/>
        </authorList>
    </citation>
    <scope>NUCLEOTIDE SEQUENCE [LARGE SCALE GENOMIC DNA]</scope>
    <source>
        <strain evidence="7 8">LZ166</strain>
    </source>
</reference>
<comment type="similarity">
    <text evidence="1">Belongs to the leucine-binding protein family.</text>
</comment>
<dbReference type="PRINTS" id="PR00337">
    <property type="entry name" value="LEUILEVALBP"/>
</dbReference>
<feature type="chain" id="PRO_5045454287" evidence="5">
    <location>
        <begin position="24"/>
        <end position="410"/>
    </location>
</feature>
<proteinExistence type="inferred from homology"/>
<keyword evidence="8" id="KW-1185">Reference proteome</keyword>
<keyword evidence="3 5" id="KW-0732">Signal</keyword>
<organism evidence="7 8">
    <name type="scientific">Aquibium pacificus</name>
    <dbReference type="NCBI Taxonomy" id="3153579"/>
    <lineage>
        <taxon>Bacteria</taxon>
        <taxon>Pseudomonadati</taxon>
        <taxon>Pseudomonadota</taxon>
        <taxon>Alphaproteobacteria</taxon>
        <taxon>Hyphomicrobiales</taxon>
        <taxon>Phyllobacteriaceae</taxon>
        <taxon>Aquibium</taxon>
    </lineage>
</organism>
<dbReference type="InterPro" id="IPR000709">
    <property type="entry name" value="Leu_Ile_Val-bd"/>
</dbReference>
<sequence length="410" mass="44159">MKTTTLRNALLAAAVFAALPAHAQDKVAKIGILAPLTGGAAADGTEMVNGAKLAAEEINAAGGVAGYKLEIVVGDTQDQAADAVTSAFERLAGDRDVNAMMTGYASGSNFEIELMAEQEMPYLISANSAQTRDIIAPSPDDFPTVWSFTPSYDAYETAMVPVIEQLEKAGIELPNKKAALISSDNPYSKTIMEGLKKNFEAAGWTVTSADLLPFGEINDWRAFLARVRQDAPAVIINTDYLPGNAAKFVTQFLETPTNSLVFIQYAPSVPEFLELTKEHSTGIMYNLLGGVLDTPKNPRAAEVAKKFEDKYGVKTGSYGASLYEQVYVYAEALAKVGDPTKRLEIGAAIGATEKQIASGKLKFDPATHLAMQGDDAIPIQFFQIWNGERVLFYPDAYATGTFQSPPWIKQ</sequence>
<evidence type="ECO:0000256" key="5">
    <source>
        <dbReference type="SAM" id="SignalP"/>
    </source>
</evidence>
<evidence type="ECO:0000259" key="6">
    <source>
        <dbReference type="Pfam" id="PF13458"/>
    </source>
</evidence>
<evidence type="ECO:0000256" key="1">
    <source>
        <dbReference type="ARBA" id="ARBA00010062"/>
    </source>
</evidence>
<evidence type="ECO:0000256" key="4">
    <source>
        <dbReference type="ARBA" id="ARBA00022970"/>
    </source>
</evidence>
<dbReference type="Proteomes" id="UP001556692">
    <property type="component" value="Unassembled WGS sequence"/>
</dbReference>
<dbReference type="PANTHER" id="PTHR30483:SF6">
    <property type="entry name" value="PERIPLASMIC BINDING PROTEIN OF ABC TRANSPORTER FOR NATURAL AMINO ACIDS"/>
    <property type="match status" value="1"/>
</dbReference>
<name>A0ABV3SM37_9HYPH</name>
<gene>
    <name evidence="7" type="ORF">ABGN05_19415</name>
</gene>
<keyword evidence="2" id="KW-0813">Transport</keyword>
<dbReference type="InterPro" id="IPR028082">
    <property type="entry name" value="Peripla_BP_I"/>
</dbReference>
<dbReference type="Pfam" id="PF13458">
    <property type="entry name" value="Peripla_BP_6"/>
    <property type="match status" value="1"/>
</dbReference>
<feature type="signal peptide" evidence="5">
    <location>
        <begin position="1"/>
        <end position="23"/>
    </location>
</feature>
<keyword evidence="4" id="KW-0029">Amino-acid transport</keyword>
<comment type="caution">
    <text evidence="7">The sequence shown here is derived from an EMBL/GenBank/DDBJ whole genome shotgun (WGS) entry which is preliminary data.</text>
</comment>
<dbReference type="EMBL" id="JBDPGJ010000004">
    <property type="protein sequence ID" value="MEX0407834.1"/>
    <property type="molecule type" value="Genomic_DNA"/>
</dbReference>